<evidence type="ECO:0000313" key="3">
    <source>
        <dbReference type="Proteomes" id="UP000820818"/>
    </source>
</evidence>
<evidence type="ECO:0000256" key="1">
    <source>
        <dbReference type="SAM" id="MobiDB-lite"/>
    </source>
</evidence>
<feature type="region of interest" description="Disordered" evidence="1">
    <location>
        <begin position="314"/>
        <end position="374"/>
    </location>
</feature>
<comment type="caution">
    <text evidence="2">The sequence shown here is derived from an EMBL/GenBank/DDBJ whole genome shotgun (WGS) entry which is preliminary data.</text>
</comment>
<feature type="region of interest" description="Disordered" evidence="1">
    <location>
        <begin position="388"/>
        <end position="409"/>
    </location>
</feature>
<keyword evidence="3" id="KW-1185">Reference proteome</keyword>
<protein>
    <submittedName>
        <fullName evidence="2">Uncharacterized protein</fullName>
    </submittedName>
</protein>
<feature type="compositionally biased region" description="Basic and acidic residues" evidence="1">
    <location>
        <begin position="391"/>
        <end position="409"/>
    </location>
</feature>
<feature type="compositionally biased region" description="Polar residues" evidence="1">
    <location>
        <begin position="345"/>
        <end position="365"/>
    </location>
</feature>
<feature type="compositionally biased region" description="Polar residues" evidence="1">
    <location>
        <begin position="316"/>
        <end position="338"/>
    </location>
</feature>
<organism evidence="2 3">
    <name type="scientific">Daphnia sinensis</name>
    <dbReference type="NCBI Taxonomy" id="1820382"/>
    <lineage>
        <taxon>Eukaryota</taxon>
        <taxon>Metazoa</taxon>
        <taxon>Ecdysozoa</taxon>
        <taxon>Arthropoda</taxon>
        <taxon>Crustacea</taxon>
        <taxon>Branchiopoda</taxon>
        <taxon>Diplostraca</taxon>
        <taxon>Cladocera</taxon>
        <taxon>Anomopoda</taxon>
        <taxon>Daphniidae</taxon>
        <taxon>Daphnia</taxon>
        <taxon>Daphnia similis group</taxon>
    </lineage>
</organism>
<sequence>MKANLRLLVTFADNADPPVVGACLSANFPTTSALDGIAYSKFNSSVLYCPNAKQGDDEFSFDQLFWDMGHENFKKFFVMLGTMKGRDLTSTREVIRSRRQLDQSLKDIEQEMEVCLTNIENIEIFQRKMKTCDHKMEATKNFTVEQTVMRHRKLRCPNGFFAYNCDACKDTCERFITGNSSLHKKKRRCEKKACKCPPSDHYLEEREWCKIPEKVSKTLQDMKAQYELNYDGKMTAEKILNACSEDLQVARAKVLSLLEQVAKNVDLLESTALRSNVLSPSDYLSLMRSRVLEEQAPGYLTRLETLDDLQRMLAGGSSQPIRSTVTRPNQELTRQSPNTDRESYSAVTSKYGQTSNKGQTTQPPSVFSDGRESKPGIFQRTADFFGLGKTAESDNRLTQQKEKNKTWKV</sequence>
<reference evidence="2 3" key="1">
    <citation type="submission" date="2022-05" db="EMBL/GenBank/DDBJ databases">
        <title>A multi-omics perspective on studying reproductive biology in Daphnia sinensis.</title>
        <authorList>
            <person name="Jia J."/>
        </authorList>
    </citation>
    <scope>NUCLEOTIDE SEQUENCE [LARGE SCALE GENOMIC DNA]</scope>
    <source>
        <strain evidence="2 3">WSL</strain>
    </source>
</reference>
<name>A0AAD5LCP6_9CRUS</name>
<gene>
    <name evidence="2" type="ORF">GHT06_013815</name>
</gene>
<dbReference type="PANTHER" id="PTHR32046:SF14">
    <property type="match status" value="1"/>
</dbReference>
<dbReference type="EMBL" id="WJBH02000004">
    <property type="protein sequence ID" value="KAI9559808.1"/>
    <property type="molecule type" value="Genomic_DNA"/>
</dbReference>
<dbReference type="AlphaFoldDB" id="A0AAD5LCP6"/>
<proteinExistence type="predicted"/>
<dbReference type="Proteomes" id="UP000820818">
    <property type="component" value="Linkage Group LG4"/>
</dbReference>
<evidence type="ECO:0000313" key="2">
    <source>
        <dbReference type="EMBL" id="KAI9559808.1"/>
    </source>
</evidence>
<accession>A0AAD5LCP6</accession>
<dbReference type="PANTHER" id="PTHR32046">
    <property type="entry name" value="G DOMAIN-CONTAINING PROTEIN"/>
    <property type="match status" value="1"/>
</dbReference>